<name>A0ABW5FQE8_9PSEU</name>
<evidence type="ECO:0008006" key="3">
    <source>
        <dbReference type="Google" id="ProtNLM"/>
    </source>
</evidence>
<dbReference type="RefSeq" id="WP_378264054.1">
    <property type="nucleotide sequence ID" value="NZ_JBHUKR010000006.1"/>
</dbReference>
<comment type="caution">
    <text evidence="1">The sequence shown here is derived from an EMBL/GenBank/DDBJ whole genome shotgun (WGS) entry which is preliminary data.</text>
</comment>
<keyword evidence="2" id="KW-1185">Reference proteome</keyword>
<sequence>MESTSINPAAVSACRAELEQTARDLDNVVAGPVPAIGGNPFGDSDDAVRLAKSVRAFDQAVFGQLSRAAALIRAGGDAAGGGARFFHDLDRINARRIGPDGPA</sequence>
<dbReference type="EMBL" id="JBHUKR010000006">
    <property type="protein sequence ID" value="MFD2416870.1"/>
    <property type="molecule type" value="Genomic_DNA"/>
</dbReference>
<dbReference type="Proteomes" id="UP001597417">
    <property type="component" value="Unassembled WGS sequence"/>
</dbReference>
<proteinExistence type="predicted"/>
<evidence type="ECO:0000313" key="2">
    <source>
        <dbReference type="Proteomes" id="UP001597417"/>
    </source>
</evidence>
<reference evidence="2" key="1">
    <citation type="journal article" date="2019" name="Int. J. Syst. Evol. Microbiol.">
        <title>The Global Catalogue of Microorganisms (GCM) 10K type strain sequencing project: providing services to taxonomists for standard genome sequencing and annotation.</title>
        <authorList>
            <consortium name="The Broad Institute Genomics Platform"/>
            <consortium name="The Broad Institute Genome Sequencing Center for Infectious Disease"/>
            <person name="Wu L."/>
            <person name="Ma J."/>
        </authorList>
    </citation>
    <scope>NUCLEOTIDE SEQUENCE [LARGE SCALE GENOMIC DNA]</scope>
    <source>
        <strain evidence="2">CGMCC 4.7645</strain>
    </source>
</reference>
<evidence type="ECO:0000313" key="1">
    <source>
        <dbReference type="EMBL" id="MFD2416870.1"/>
    </source>
</evidence>
<gene>
    <name evidence="1" type="ORF">ACFSXZ_11105</name>
</gene>
<accession>A0ABW5FQE8</accession>
<protein>
    <recommendedName>
        <fullName evidence="3">ESX-1 secretion-associated protein</fullName>
    </recommendedName>
</protein>
<organism evidence="1 2">
    <name type="scientific">Amycolatopsis pigmentata</name>
    <dbReference type="NCBI Taxonomy" id="450801"/>
    <lineage>
        <taxon>Bacteria</taxon>
        <taxon>Bacillati</taxon>
        <taxon>Actinomycetota</taxon>
        <taxon>Actinomycetes</taxon>
        <taxon>Pseudonocardiales</taxon>
        <taxon>Pseudonocardiaceae</taxon>
        <taxon>Amycolatopsis</taxon>
    </lineage>
</organism>